<reference evidence="1 2" key="1">
    <citation type="submission" date="2023-07" db="EMBL/GenBank/DDBJ databases">
        <title>Sorghum-associated microbial communities from plants grown in Nebraska, USA.</title>
        <authorList>
            <person name="Schachtman D."/>
        </authorList>
    </citation>
    <scope>NUCLEOTIDE SEQUENCE [LARGE SCALE GENOMIC DNA]</scope>
    <source>
        <strain evidence="1 2">4249</strain>
    </source>
</reference>
<dbReference type="Proteomes" id="UP001265700">
    <property type="component" value="Unassembled WGS sequence"/>
</dbReference>
<dbReference type="RefSeq" id="WP_310322590.1">
    <property type="nucleotide sequence ID" value="NZ_JAVDWU010000017.1"/>
</dbReference>
<dbReference type="EMBL" id="JAVDWU010000017">
    <property type="protein sequence ID" value="MDR7153100.1"/>
    <property type="molecule type" value="Genomic_DNA"/>
</dbReference>
<gene>
    <name evidence="1" type="ORF">J2W49_005080</name>
</gene>
<name>A0ABU1WUW6_9BURK</name>
<comment type="caution">
    <text evidence="1">The sequence shown here is derived from an EMBL/GenBank/DDBJ whole genome shotgun (WGS) entry which is preliminary data.</text>
</comment>
<protein>
    <submittedName>
        <fullName evidence="1">Transposase</fullName>
    </submittedName>
</protein>
<sequence length="54" mass="6515">MSRSIEGRLEHACQRSLKWMWLTGRLEPVFKTSTDFRRDNGKDIRNAFRRFVTL</sequence>
<accession>A0ABU1WUW6</accession>
<keyword evidence="2" id="KW-1185">Reference proteome</keyword>
<evidence type="ECO:0000313" key="2">
    <source>
        <dbReference type="Proteomes" id="UP001265700"/>
    </source>
</evidence>
<evidence type="ECO:0000313" key="1">
    <source>
        <dbReference type="EMBL" id="MDR7153100.1"/>
    </source>
</evidence>
<organism evidence="1 2">
    <name type="scientific">Hydrogenophaga palleronii</name>
    <dbReference type="NCBI Taxonomy" id="65655"/>
    <lineage>
        <taxon>Bacteria</taxon>
        <taxon>Pseudomonadati</taxon>
        <taxon>Pseudomonadota</taxon>
        <taxon>Betaproteobacteria</taxon>
        <taxon>Burkholderiales</taxon>
        <taxon>Comamonadaceae</taxon>
        <taxon>Hydrogenophaga</taxon>
    </lineage>
</organism>
<proteinExistence type="predicted"/>